<evidence type="ECO:0000256" key="4">
    <source>
        <dbReference type="ARBA" id="ARBA00022722"/>
    </source>
</evidence>
<keyword evidence="8" id="KW-0699">rRNA-binding</keyword>
<dbReference type="GO" id="GO:0019843">
    <property type="term" value="F:rRNA binding"/>
    <property type="evidence" value="ECO:0007669"/>
    <property type="project" value="UniProtKB-KW"/>
</dbReference>
<keyword evidence="8" id="KW-0819">tRNA processing</keyword>
<feature type="domain" description="RNase III" evidence="10">
    <location>
        <begin position="19"/>
        <end position="145"/>
    </location>
</feature>
<evidence type="ECO:0000256" key="6">
    <source>
        <dbReference type="ARBA" id="ARBA00022801"/>
    </source>
</evidence>
<keyword evidence="12" id="KW-1185">Reference proteome</keyword>
<evidence type="ECO:0000256" key="3">
    <source>
        <dbReference type="ARBA" id="ARBA00022664"/>
    </source>
</evidence>
<dbReference type="GO" id="GO:0008033">
    <property type="term" value="P:tRNA processing"/>
    <property type="evidence" value="ECO:0007669"/>
    <property type="project" value="UniProtKB-KW"/>
</dbReference>
<comment type="similarity">
    <text evidence="2">Belongs to the ribonuclease III family.</text>
</comment>
<dbReference type="Gene3D" id="3.30.160.20">
    <property type="match status" value="1"/>
</dbReference>
<dbReference type="GO" id="GO:0003725">
    <property type="term" value="F:double-stranded RNA binding"/>
    <property type="evidence" value="ECO:0007669"/>
    <property type="project" value="TreeGrafter"/>
</dbReference>
<feature type="binding site" evidence="8">
    <location>
        <position position="134"/>
    </location>
    <ligand>
        <name>Mg(2+)</name>
        <dbReference type="ChEBI" id="CHEBI:18420"/>
    </ligand>
</feature>
<keyword evidence="3 8" id="KW-0507">mRNA processing</keyword>
<dbReference type="OrthoDB" id="9805026at2"/>
<dbReference type="Pfam" id="PF14622">
    <property type="entry name" value="Ribonucleas_3_3"/>
    <property type="match status" value="1"/>
</dbReference>
<feature type="active site" evidence="8">
    <location>
        <position position="66"/>
    </location>
</feature>
<dbReference type="Pfam" id="PF00035">
    <property type="entry name" value="dsrm"/>
    <property type="match status" value="1"/>
</dbReference>
<dbReference type="RefSeq" id="WP_089377620.1">
    <property type="nucleotide sequence ID" value="NZ_FZNX01000002.1"/>
</dbReference>
<comment type="function">
    <text evidence="8">Digests double-stranded RNA. Involved in the processing of primary rRNA transcript to yield the immediate precursors to the large and small rRNAs (23S and 16S). Processes some mRNAs, and tRNAs when they are encoded in the rRNA operon. Processes pre-crRNA and tracrRNA of type II CRISPR loci if present in the organism.</text>
</comment>
<comment type="subcellular location">
    <subcellularLocation>
        <location evidence="8">Cytoplasm</location>
    </subcellularLocation>
</comment>
<keyword evidence="4 8" id="KW-0540">Nuclease</keyword>
<dbReference type="GO" id="GO:0006364">
    <property type="term" value="P:rRNA processing"/>
    <property type="evidence" value="ECO:0007669"/>
    <property type="project" value="UniProtKB-UniRule"/>
</dbReference>
<dbReference type="GO" id="GO:0010468">
    <property type="term" value="P:regulation of gene expression"/>
    <property type="evidence" value="ECO:0007669"/>
    <property type="project" value="TreeGrafter"/>
</dbReference>
<comment type="cofactor">
    <cofactor evidence="8">
        <name>Mg(2+)</name>
        <dbReference type="ChEBI" id="CHEBI:18420"/>
    </cofactor>
</comment>
<evidence type="ECO:0000259" key="9">
    <source>
        <dbReference type="PROSITE" id="PS50137"/>
    </source>
</evidence>
<dbReference type="PROSITE" id="PS00517">
    <property type="entry name" value="RNASE_3_1"/>
    <property type="match status" value="1"/>
</dbReference>
<comment type="catalytic activity">
    <reaction evidence="1 8">
        <text>Endonucleolytic cleavage to 5'-phosphomonoester.</text>
        <dbReference type="EC" id="3.1.26.3"/>
    </reaction>
</comment>
<evidence type="ECO:0000256" key="5">
    <source>
        <dbReference type="ARBA" id="ARBA00022759"/>
    </source>
</evidence>
<dbReference type="GO" id="GO:0005737">
    <property type="term" value="C:cytoplasm"/>
    <property type="evidence" value="ECO:0007669"/>
    <property type="project" value="UniProtKB-SubCell"/>
</dbReference>
<dbReference type="EC" id="3.1.26.3" evidence="8"/>
<dbReference type="GO" id="GO:0006397">
    <property type="term" value="P:mRNA processing"/>
    <property type="evidence" value="ECO:0007669"/>
    <property type="project" value="UniProtKB-UniRule"/>
</dbReference>
<dbReference type="CDD" id="cd10845">
    <property type="entry name" value="DSRM_RNAse_III_family"/>
    <property type="match status" value="1"/>
</dbReference>
<dbReference type="CDD" id="cd00593">
    <property type="entry name" value="RIBOc"/>
    <property type="match status" value="1"/>
</dbReference>
<dbReference type="Proteomes" id="UP000198412">
    <property type="component" value="Unassembled WGS sequence"/>
</dbReference>
<dbReference type="HAMAP" id="MF_00104">
    <property type="entry name" value="RNase_III"/>
    <property type="match status" value="1"/>
</dbReference>
<dbReference type="PROSITE" id="PS50142">
    <property type="entry name" value="RNASE_3_2"/>
    <property type="match status" value="1"/>
</dbReference>
<dbReference type="Gene3D" id="1.10.1520.10">
    <property type="entry name" value="Ribonuclease III domain"/>
    <property type="match status" value="1"/>
</dbReference>
<keyword evidence="8" id="KW-0479">Metal-binding</keyword>
<feature type="binding site" evidence="8">
    <location>
        <position position="131"/>
    </location>
    <ligand>
        <name>Mg(2+)</name>
        <dbReference type="ChEBI" id="CHEBI:18420"/>
    </ligand>
</feature>
<keyword evidence="8" id="KW-0963">Cytoplasm</keyword>
<protein>
    <recommendedName>
        <fullName evidence="8">Ribonuclease 3</fullName>
        <ecNumber evidence="8">3.1.26.3</ecNumber>
    </recommendedName>
    <alternativeName>
        <fullName evidence="8">Ribonuclease III</fullName>
        <shortName evidence="8">RNase III</shortName>
    </alternativeName>
</protein>
<sequence length="255" mass="29590">MNFIRKIIETRSKEDEAFYYNLKKIIGFTPKNLQFYKKAFIHRSIKEFDKSTGLPLNYERLEFLGDAMLSAVIASHLFQEVPSGDEGYLTQMRSKIVSREHLNELGKDLDLFRFVRSNVTKSKFGENIHGNIFEALIGAIYLDRGYNYCRKFIFKRVIIPYVDVPKLEGKITSYKSLFIEWCQKVKKDFLFDVYDDTGNDTVKHFSVKLVLDGKIIAKGRATSKKKAEETAAKRAYYAFQNEISDFNLESSNTIS</sequence>
<evidence type="ECO:0000256" key="8">
    <source>
        <dbReference type="HAMAP-Rule" id="MF_00104"/>
    </source>
</evidence>
<gene>
    <name evidence="8" type="primary">rnc</name>
    <name evidence="11" type="ORF">SAMN04488111_1281</name>
</gene>
<dbReference type="SUPFAM" id="SSF69065">
    <property type="entry name" value="RNase III domain-like"/>
    <property type="match status" value="1"/>
</dbReference>
<dbReference type="PANTHER" id="PTHR11207:SF0">
    <property type="entry name" value="RIBONUCLEASE 3"/>
    <property type="match status" value="1"/>
</dbReference>
<feature type="active site" evidence="8">
    <location>
        <position position="134"/>
    </location>
</feature>
<dbReference type="InterPro" id="IPR036389">
    <property type="entry name" value="RNase_III_sf"/>
</dbReference>
<dbReference type="EMBL" id="FZNX01000002">
    <property type="protein sequence ID" value="SNR50879.1"/>
    <property type="molecule type" value="Genomic_DNA"/>
</dbReference>
<dbReference type="PROSITE" id="PS50137">
    <property type="entry name" value="DS_RBD"/>
    <property type="match status" value="1"/>
</dbReference>
<dbReference type="PANTHER" id="PTHR11207">
    <property type="entry name" value="RIBONUCLEASE III"/>
    <property type="match status" value="1"/>
</dbReference>
<accession>A0A238WZ42</accession>
<proteinExistence type="inferred from homology"/>
<dbReference type="InterPro" id="IPR000999">
    <property type="entry name" value="RNase_III_dom"/>
</dbReference>
<evidence type="ECO:0000313" key="12">
    <source>
        <dbReference type="Proteomes" id="UP000198412"/>
    </source>
</evidence>
<comment type="subunit">
    <text evidence="8">Homodimer.</text>
</comment>
<feature type="binding site" evidence="8">
    <location>
        <position position="62"/>
    </location>
    <ligand>
        <name>Mg(2+)</name>
        <dbReference type="ChEBI" id="CHEBI:18420"/>
    </ligand>
</feature>
<dbReference type="GO" id="GO:0046872">
    <property type="term" value="F:metal ion binding"/>
    <property type="evidence" value="ECO:0007669"/>
    <property type="project" value="UniProtKB-KW"/>
</dbReference>
<organism evidence="11 12">
    <name type="scientific">Lutibacter flavus</name>
    <dbReference type="NCBI Taxonomy" id="691689"/>
    <lineage>
        <taxon>Bacteria</taxon>
        <taxon>Pseudomonadati</taxon>
        <taxon>Bacteroidota</taxon>
        <taxon>Flavobacteriia</taxon>
        <taxon>Flavobacteriales</taxon>
        <taxon>Flavobacteriaceae</taxon>
        <taxon>Lutibacter</taxon>
    </lineage>
</organism>
<dbReference type="SUPFAM" id="SSF54768">
    <property type="entry name" value="dsRNA-binding domain-like"/>
    <property type="match status" value="1"/>
</dbReference>
<name>A0A238WZ42_9FLAO</name>
<evidence type="ECO:0000259" key="10">
    <source>
        <dbReference type="PROSITE" id="PS50142"/>
    </source>
</evidence>
<dbReference type="InterPro" id="IPR014720">
    <property type="entry name" value="dsRBD_dom"/>
</dbReference>
<dbReference type="NCBIfam" id="TIGR02191">
    <property type="entry name" value="RNaseIII"/>
    <property type="match status" value="1"/>
</dbReference>
<keyword evidence="8" id="KW-0698">rRNA processing</keyword>
<keyword evidence="7 8" id="KW-0694">RNA-binding</keyword>
<evidence type="ECO:0000256" key="7">
    <source>
        <dbReference type="ARBA" id="ARBA00022884"/>
    </source>
</evidence>
<reference evidence="12" key="1">
    <citation type="submission" date="2017-06" db="EMBL/GenBank/DDBJ databases">
        <authorList>
            <person name="Varghese N."/>
            <person name="Submissions S."/>
        </authorList>
    </citation>
    <scope>NUCLEOTIDE SEQUENCE [LARGE SCALE GENOMIC DNA]</scope>
    <source>
        <strain evidence="12">DSM 27993</strain>
    </source>
</reference>
<dbReference type="GO" id="GO:0004525">
    <property type="term" value="F:ribonuclease III activity"/>
    <property type="evidence" value="ECO:0007669"/>
    <property type="project" value="UniProtKB-UniRule"/>
</dbReference>
<dbReference type="SMART" id="SM00358">
    <property type="entry name" value="DSRM"/>
    <property type="match status" value="1"/>
</dbReference>
<evidence type="ECO:0000313" key="11">
    <source>
        <dbReference type="EMBL" id="SNR50879.1"/>
    </source>
</evidence>
<feature type="domain" description="DRBM" evidence="9">
    <location>
        <begin position="173"/>
        <end position="241"/>
    </location>
</feature>
<dbReference type="AlphaFoldDB" id="A0A238WZ42"/>
<evidence type="ECO:0000256" key="2">
    <source>
        <dbReference type="ARBA" id="ARBA00010183"/>
    </source>
</evidence>
<dbReference type="SMART" id="SM00535">
    <property type="entry name" value="RIBOc"/>
    <property type="match status" value="1"/>
</dbReference>
<keyword evidence="8" id="KW-0460">Magnesium</keyword>
<evidence type="ECO:0000256" key="1">
    <source>
        <dbReference type="ARBA" id="ARBA00000109"/>
    </source>
</evidence>
<dbReference type="InterPro" id="IPR011907">
    <property type="entry name" value="RNase_III"/>
</dbReference>
<keyword evidence="6 8" id="KW-0378">Hydrolase</keyword>
<keyword evidence="5 8" id="KW-0255">Endonuclease</keyword>